<sequence length="233" mass="25793">MILPVLKFVVFSLAPFLLLLWSASPDLWSHLSSSARLVRGNPVNLLHFPGELFISGEAVVKSSTCNDLDLHADDYAMLAPVLEEMLELTPPNLDRNNLIPLQAPVKLPSALTCTPWLLVRLALIGLNAYFPQLSHVSSLWSPLQAAIPVLHWAASWWFVSPGWEPNLVSLAPLSHTYGPVRGIGLKFVLKVSIGKLQYWCCCESLLQHFEGSISDRGPMEALFGVEELSERCN</sequence>
<gene>
    <name evidence="1" type="ORF">DSO57_1016598</name>
</gene>
<dbReference type="EMBL" id="QTSX02005038">
    <property type="protein sequence ID" value="KAJ9061835.1"/>
    <property type="molecule type" value="Genomic_DNA"/>
</dbReference>
<evidence type="ECO:0000313" key="1">
    <source>
        <dbReference type="EMBL" id="KAJ9061835.1"/>
    </source>
</evidence>
<organism evidence="1 2">
    <name type="scientific">Entomophthora muscae</name>
    <dbReference type="NCBI Taxonomy" id="34485"/>
    <lineage>
        <taxon>Eukaryota</taxon>
        <taxon>Fungi</taxon>
        <taxon>Fungi incertae sedis</taxon>
        <taxon>Zoopagomycota</taxon>
        <taxon>Entomophthoromycotina</taxon>
        <taxon>Entomophthoromycetes</taxon>
        <taxon>Entomophthorales</taxon>
        <taxon>Entomophthoraceae</taxon>
        <taxon>Entomophthora</taxon>
    </lineage>
</organism>
<accession>A0ACC2SHR2</accession>
<dbReference type="Proteomes" id="UP001165960">
    <property type="component" value="Unassembled WGS sequence"/>
</dbReference>
<name>A0ACC2SHR2_9FUNG</name>
<keyword evidence="2" id="KW-1185">Reference proteome</keyword>
<comment type="caution">
    <text evidence="1">The sequence shown here is derived from an EMBL/GenBank/DDBJ whole genome shotgun (WGS) entry which is preliminary data.</text>
</comment>
<evidence type="ECO:0000313" key="2">
    <source>
        <dbReference type="Proteomes" id="UP001165960"/>
    </source>
</evidence>
<proteinExistence type="predicted"/>
<reference evidence="1" key="1">
    <citation type="submission" date="2022-04" db="EMBL/GenBank/DDBJ databases">
        <title>Genome of the entomopathogenic fungus Entomophthora muscae.</title>
        <authorList>
            <person name="Elya C."/>
            <person name="Lovett B.R."/>
            <person name="Lee E."/>
            <person name="Macias A.M."/>
            <person name="Hajek A.E."/>
            <person name="De Bivort B.L."/>
            <person name="Kasson M.T."/>
            <person name="De Fine Licht H.H."/>
            <person name="Stajich J.E."/>
        </authorList>
    </citation>
    <scope>NUCLEOTIDE SEQUENCE</scope>
    <source>
        <strain evidence="1">Berkeley</strain>
    </source>
</reference>
<protein>
    <submittedName>
        <fullName evidence="1">Uncharacterized protein</fullName>
    </submittedName>
</protein>